<dbReference type="SMART" id="SM00831">
    <property type="entry name" value="Cation_ATPase_N"/>
    <property type="match status" value="1"/>
</dbReference>
<reference evidence="13 14" key="1">
    <citation type="journal article" date="2014" name="BMC Genomics">
        <title>Unusual genome complexity in Lactobacillus salivarius JCM1046.</title>
        <authorList>
            <person name="Raftis E.J."/>
            <person name="Forde B.M."/>
            <person name="Claesson M.J."/>
            <person name="O'Toole P.W."/>
        </authorList>
    </citation>
    <scope>NUCLEOTIDE SEQUENCE [LARGE SCALE GENOMIC DNA]</scope>
    <source>
        <strain evidence="13 14">JCM1046</strain>
    </source>
</reference>
<dbReference type="AlphaFoldDB" id="A0A089QEY3"/>
<dbReference type="InterPro" id="IPR018303">
    <property type="entry name" value="ATPase_P-typ_P_site"/>
</dbReference>
<dbReference type="InterPro" id="IPR006068">
    <property type="entry name" value="ATPase_P-typ_cation-transptr_C"/>
</dbReference>
<evidence type="ECO:0000256" key="1">
    <source>
        <dbReference type="ARBA" id="ARBA00004127"/>
    </source>
</evidence>
<dbReference type="Proteomes" id="UP000029488">
    <property type="component" value="Chromosome"/>
</dbReference>
<dbReference type="GO" id="GO:0012505">
    <property type="term" value="C:endomembrane system"/>
    <property type="evidence" value="ECO:0007669"/>
    <property type="project" value="UniProtKB-SubCell"/>
</dbReference>
<feature type="transmembrane region" description="Helical" evidence="11">
    <location>
        <begin position="273"/>
        <end position="298"/>
    </location>
</feature>
<dbReference type="PANTHER" id="PTHR43294">
    <property type="entry name" value="SODIUM/POTASSIUM-TRANSPORTING ATPASE SUBUNIT ALPHA"/>
    <property type="match status" value="1"/>
</dbReference>
<dbReference type="EC" id="3.6.3.8" evidence="13"/>
<dbReference type="Pfam" id="PF13246">
    <property type="entry name" value="Cation_ATPase"/>
    <property type="match status" value="1"/>
</dbReference>
<evidence type="ECO:0000256" key="5">
    <source>
        <dbReference type="ARBA" id="ARBA00022741"/>
    </source>
</evidence>
<comment type="similarity">
    <text evidence="2">Belongs to the cation transport ATPase (P-type) (TC 3.A.3) family. Type IIA subfamily.</text>
</comment>
<evidence type="ECO:0000256" key="2">
    <source>
        <dbReference type="ARBA" id="ARBA00005675"/>
    </source>
</evidence>
<keyword evidence="4 11" id="KW-0812">Transmembrane</keyword>
<evidence type="ECO:0000256" key="3">
    <source>
        <dbReference type="ARBA" id="ARBA00022553"/>
    </source>
</evidence>
<dbReference type="GO" id="GO:1990573">
    <property type="term" value="P:potassium ion import across plasma membrane"/>
    <property type="evidence" value="ECO:0007669"/>
    <property type="project" value="TreeGrafter"/>
</dbReference>
<dbReference type="InterPro" id="IPR023298">
    <property type="entry name" value="ATPase_P-typ_TM_dom_sf"/>
</dbReference>
<protein>
    <submittedName>
        <fullName evidence="13">Calcium-transporting ATPase</fullName>
        <ecNumber evidence="13">3.6.3.8</ecNumber>
    </submittedName>
</protein>
<evidence type="ECO:0000256" key="7">
    <source>
        <dbReference type="ARBA" id="ARBA00022842"/>
    </source>
</evidence>
<dbReference type="SUPFAM" id="SSF81660">
    <property type="entry name" value="Metal cation-transporting ATPase, ATP-binding domain N"/>
    <property type="match status" value="1"/>
</dbReference>
<dbReference type="FunFam" id="2.70.150.10:FF:000160">
    <property type="entry name" value="Sarcoplasmic/endoplasmic reticulum calcium ATPase 1"/>
    <property type="match status" value="1"/>
</dbReference>
<proteinExistence type="inferred from homology"/>
<dbReference type="Gene3D" id="3.40.1110.10">
    <property type="entry name" value="Calcium-transporting ATPase, cytoplasmic domain N"/>
    <property type="match status" value="1"/>
</dbReference>
<feature type="transmembrane region" description="Helical" evidence="11">
    <location>
        <begin position="826"/>
        <end position="844"/>
    </location>
</feature>
<dbReference type="GO" id="GO:0030007">
    <property type="term" value="P:intracellular potassium ion homeostasis"/>
    <property type="evidence" value="ECO:0007669"/>
    <property type="project" value="TreeGrafter"/>
</dbReference>
<evidence type="ECO:0000256" key="11">
    <source>
        <dbReference type="SAM" id="Phobius"/>
    </source>
</evidence>
<comment type="subcellular location">
    <subcellularLocation>
        <location evidence="1">Endomembrane system</location>
        <topology evidence="1">Multi-pass membrane protein</topology>
    </subcellularLocation>
</comment>
<evidence type="ECO:0000256" key="10">
    <source>
        <dbReference type="ARBA" id="ARBA00023136"/>
    </source>
</evidence>
<dbReference type="GO" id="GO:0006883">
    <property type="term" value="P:intracellular sodium ion homeostasis"/>
    <property type="evidence" value="ECO:0007669"/>
    <property type="project" value="TreeGrafter"/>
</dbReference>
<keyword evidence="7" id="KW-0460">Magnesium</keyword>
<feature type="transmembrane region" description="Helical" evidence="11">
    <location>
        <begin position="761"/>
        <end position="781"/>
    </location>
</feature>
<dbReference type="PANTHER" id="PTHR43294:SF20">
    <property type="entry name" value="P-TYPE ATPASE"/>
    <property type="match status" value="1"/>
</dbReference>
<dbReference type="RefSeq" id="WP_044005489.1">
    <property type="nucleotide sequence ID" value="NZ_CP007646.1"/>
</dbReference>
<gene>
    <name evidence="13" type="ORF">LSJ_1658c</name>
</gene>
<evidence type="ECO:0000256" key="9">
    <source>
        <dbReference type="ARBA" id="ARBA00022989"/>
    </source>
</evidence>
<dbReference type="SUPFAM" id="SSF81665">
    <property type="entry name" value="Calcium ATPase, transmembrane domain M"/>
    <property type="match status" value="1"/>
</dbReference>
<feature type="transmembrane region" description="Helical" evidence="11">
    <location>
        <begin position="81"/>
        <end position="98"/>
    </location>
</feature>
<feature type="transmembrane region" description="Helical" evidence="11">
    <location>
        <begin position="245"/>
        <end position="267"/>
    </location>
</feature>
<evidence type="ECO:0000256" key="6">
    <source>
        <dbReference type="ARBA" id="ARBA00022840"/>
    </source>
</evidence>
<dbReference type="InterPro" id="IPR023214">
    <property type="entry name" value="HAD_sf"/>
</dbReference>
<evidence type="ECO:0000313" key="14">
    <source>
        <dbReference type="Proteomes" id="UP000029488"/>
    </source>
</evidence>
<dbReference type="SUPFAM" id="SSF56784">
    <property type="entry name" value="HAD-like"/>
    <property type="match status" value="1"/>
</dbReference>
<dbReference type="SUPFAM" id="SSF81653">
    <property type="entry name" value="Calcium ATPase, transduction domain A"/>
    <property type="match status" value="1"/>
</dbReference>
<dbReference type="GO" id="GO:0005524">
    <property type="term" value="F:ATP binding"/>
    <property type="evidence" value="ECO:0007669"/>
    <property type="project" value="UniProtKB-KW"/>
</dbReference>
<feature type="transmembrane region" description="Helical" evidence="11">
    <location>
        <begin position="856"/>
        <end position="873"/>
    </location>
</feature>
<keyword evidence="8" id="KW-1278">Translocase</keyword>
<dbReference type="Pfam" id="PF00122">
    <property type="entry name" value="E1-E2_ATPase"/>
    <property type="match status" value="1"/>
</dbReference>
<dbReference type="InterPro" id="IPR044492">
    <property type="entry name" value="P_typ_ATPase_HD_dom"/>
</dbReference>
<dbReference type="EMBL" id="CP007646">
    <property type="protein sequence ID" value="AIR11300.1"/>
    <property type="molecule type" value="Genomic_DNA"/>
</dbReference>
<keyword evidence="9 11" id="KW-1133">Transmembrane helix</keyword>
<dbReference type="GO" id="GO:0005391">
    <property type="term" value="F:P-type sodium:potassium-exchanging transporter activity"/>
    <property type="evidence" value="ECO:0007669"/>
    <property type="project" value="TreeGrafter"/>
</dbReference>
<dbReference type="InterPro" id="IPR036412">
    <property type="entry name" value="HAD-like_sf"/>
</dbReference>
<dbReference type="SFLD" id="SFLDS00003">
    <property type="entry name" value="Haloacid_Dehalogenase"/>
    <property type="match status" value="1"/>
</dbReference>
<dbReference type="InterPro" id="IPR059000">
    <property type="entry name" value="ATPase_P-type_domA"/>
</dbReference>
<evidence type="ECO:0000256" key="8">
    <source>
        <dbReference type="ARBA" id="ARBA00022967"/>
    </source>
</evidence>
<feature type="domain" description="Cation-transporting P-type ATPase N-terminal" evidence="12">
    <location>
        <begin position="3"/>
        <end position="77"/>
    </location>
</feature>
<dbReference type="PRINTS" id="PR00119">
    <property type="entry name" value="CATATPASE"/>
</dbReference>
<dbReference type="SFLD" id="SFLDF00027">
    <property type="entry name" value="p-type_atpase"/>
    <property type="match status" value="1"/>
</dbReference>
<dbReference type="GO" id="GO:0036376">
    <property type="term" value="P:sodium ion export across plasma membrane"/>
    <property type="evidence" value="ECO:0007669"/>
    <property type="project" value="TreeGrafter"/>
</dbReference>
<evidence type="ECO:0000256" key="4">
    <source>
        <dbReference type="ARBA" id="ARBA00022692"/>
    </source>
</evidence>
<sequence length="881" mass="97203">MKEPYQIKKEELSNVYKNNNFKQGLTSKEALERLNADGPNTLEVKQTPKWKLFLRQFNNVVIYILLLSALLTLFIKHYTDAIVIIAVVVINSLIGYFQETSAANALAKIKNLMAQKATVYRDGIRKDIAAADLVKGDIVFLEAGDNVPADLRIVEADNLRIEESALTGETNSVTKSDVTLSEENIPLAERTNMAYASTAVTTGSGLGIVVATANDTEIGKISREVSQIKSTKTRLIKEIDGVGKVVSYISIIASIIIFVIGFMLKIYALPALALAVVAMLVGAIPEGLPATTSVILAFGVSKMAREHKTIIKSMPAVETLGSVDIIATDKTGTLTKNEMTVTDLWVGNQKYQVTGSGYEPLGKLLQDKKEVTMTDKIEQFIEAGYQANDTILSEHDGKWQINGEATDGAFLTLYHKLKGKNAKSPYHEVDLLPFDSDYRYIAKLVENDAGQQMIFVKGSPDKLLEMAQIADNNFETKLWIDRAATWSKAGKRVIAVGYQEVKGKKLSEVTHQDLYQGITWLGMAALQDPPREEVVVALQKMNQAGVAVKMITGDHPETARAIGKQLGLTKGKIKAITGQQWDALTKEEKQKAALENQVFARTTPQNKLEIITALQEQKKVTAMTGDGVNDAPALKKADIGIAMGIKGTDVAKDAADMILADDNFATMATVIKEGRRIYDNIKKSILFLLPTSFAEGLVVAFSILTGQQVPLQPAQLLWINLISAITIQFAFVFEEAESDLMDRKPRSLSQKLMNMSDIRQMGFVAVLMAGFALIAYEWFISMGVSEISASTMMVNMIVISKIFYFFSIRTDDFALGKAILENKHAWWIIGLMILFQLFLTYTPFMQVAFKVTAMSLLEWVVVILFSILILLIVEGKKRLTK</sequence>
<feature type="transmembrane region" description="Helical" evidence="11">
    <location>
        <begin position="787"/>
        <end position="806"/>
    </location>
</feature>
<dbReference type="NCBIfam" id="TIGR01494">
    <property type="entry name" value="ATPase_P-type"/>
    <property type="match status" value="2"/>
</dbReference>
<keyword evidence="5" id="KW-0547">Nucleotide-binding</keyword>
<dbReference type="Pfam" id="PF00689">
    <property type="entry name" value="Cation_ATPase_C"/>
    <property type="match status" value="1"/>
</dbReference>
<dbReference type="GO" id="GO:0005886">
    <property type="term" value="C:plasma membrane"/>
    <property type="evidence" value="ECO:0007669"/>
    <property type="project" value="TreeGrafter"/>
</dbReference>
<dbReference type="PROSITE" id="PS00154">
    <property type="entry name" value="ATPASE_E1_E2"/>
    <property type="match status" value="1"/>
</dbReference>
<dbReference type="InterPro" id="IPR050510">
    <property type="entry name" value="Cation_transp_ATPase_P-type"/>
</dbReference>
<keyword evidence="13" id="KW-0378">Hydrolase</keyword>
<evidence type="ECO:0000259" key="12">
    <source>
        <dbReference type="SMART" id="SM00831"/>
    </source>
</evidence>
<keyword evidence="6" id="KW-0067">ATP-binding</keyword>
<name>A0A089QEY3_9LACO</name>
<feature type="transmembrane region" description="Helical" evidence="11">
    <location>
        <begin position="685"/>
        <end position="704"/>
    </location>
</feature>
<dbReference type="InterPro" id="IPR001757">
    <property type="entry name" value="P_typ_ATPase"/>
</dbReference>
<keyword evidence="10 11" id="KW-0472">Membrane</keyword>
<dbReference type="FunFam" id="3.40.50.1000:FF:000083">
    <property type="entry name" value="Sodium/potassium-transporting ATPase subunit alpha"/>
    <property type="match status" value="1"/>
</dbReference>
<dbReference type="PRINTS" id="PR00121">
    <property type="entry name" value="NAKATPASE"/>
</dbReference>
<dbReference type="GO" id="GO:1902600">
    <property type="term" value="P:proton transmembrane transport"/>
    <property type="evidence" value="ECO:0007669"/>
    <property type="project" value="TreeGrafter"/>
</dbReference>
<dbReference type="InterPro" id="IPR004014">
    <property type="entry name" value="ATPase_P-typ_cation-transptr_N"/>
</dbReference>
<dbReference type="InterPro" id="IPR023299">
    <property type="entry name" value="ATPase_P-typ_cyto_dom_N"/>
</dbReference>
<feature type="transmembrane region" description="Helical" evidence="11">
    <location>
        <begin position="57"/>
        <end position="75"/>
    </location>
</feature>
<accession>A0A089QEY3</accession>
<dbReference type="Pfam" id="PF00690">
    <property type="entry name" value="Cation_ATPase_N"/>
    <property type="match status" value="1"/>
</dbReference>
<dbReference type="SFLD" id="SFLDG00002">
    <property type="entry name" value="C1.7:_P-type_atpase_like"/>
    <property type="match status" value="1"/>
</dbReference>
<dbReference type="Gene3D" id="2.70.150.10">
    <property type="entry name" value="Calcium-transporting ATPase, cytoplasmic transduction domain A"/>
    <property type="match status" value="1"/>
</dbReference>
<dbReference type="KEGG" id="lsj:LSJ_1658c"/>
<organism evidence="13 14">
    <name type="scientific">Ligilactobacillus salivarius</name>
    <dbReference type="NCBI Taxonomy" id="1624"/>
    <lineage>
        <taxon>Bacteria</taxon>
        <taxon>Bacillati</taxon>
        <taxon>Bacillota</taxon>
        <taxon>Bacilli</taxon>
        <taxon>Lactobacillales</taxon>
        <taxon>Lactobacillaceae</taxon>
        <taxon>Ligilactobacillus</taxon>
    </lineage>
</organism>
<evidence type="ECO:0000313" key="13">
    <source>
        <dbReference type="EMBL" id="AIR11300.1"/>
    </source>
</evidence>
<dbReference type="GO" id="GO:0016887">
    <property type="term" value="F:ATP hydrolysis activity"/>
    <property type="evidence" value="ECO:0007669"/>
    <property type="project" value="InterPro"/>
</dbReference>
<dbReference type="Gene3D" id="1.20.1110.10">
    <property type="entry name" value="Calcium-transporting ATPase, transmembrane domain"/>
    <property type="match status" value="1"/>
</dbReference>
<dbReference type="InterPro" id="IPR008250">
    <property type="entry name" value="ATPase_P-typ_transduc_dom_A_sf"/>
</dbReference>
<dbReference type="Gene3D" id="3.40.50.1000">
    <property type="entry name" value="HAD superfamily/HAD-like"/>
    <property type="match status" value="1"/>
</dbReference>
<keyword evidence="3" id="KW-0597">Phosphoprotein</keyword>
<feature type="transmembrane region" description="Helical" evidence="11">
    <location>
        <begin position="716"/>
        <end position="733"/>
    </location>
</feature>